<keyword evidence="4" id="KW-0067">ATP-binding</keyword>
<dbReference type="Proteomes" id="UP000664601">
    <property type="component" value="Unassembled WGS sequence"/>
</dbReference>
<dbReference type="GO" id="GO:0005524">
    <property type="term" value="F:ATP binding"/>
    <property type="evidence" value="ECO:0007669"/>
    <property type="project" value="UniProtKB-KW"/>
</dbReference>
<protein>
    <submittedName>
        <fullName evidence="4">ATP-binding protein</fullName>
    </submittedName>
</protein>
<reference evidence="4 5" key="1">
    <citation type="submission" date="2021-03" db="EMBL/GenBank/DDBJ databases">
        <title>Enterococcal diversity collection.</title>
        <authorList>
            <person name="Gilmore M.S."/>
            <person name="Schwartzman J."/>
            <person name="Van Tyne D."/>
            <person name="Martin M."/>
            <person name="Earl A.M."/>
            <person name="Manson A.L."/>
            <person name="Straub T."/>
            <person name="Salamzade R."/>
            <person name="Saavedra J."/>
            <person name="Lebreton F."/>
            <person name="Prichula J."/>
            <person name="Schaufler K."/>
            <person name="Gaca A."/>
            <person name="Sgardioli B."/>
            <person name="Wagenaar J."/>
            <person name="Strong T."/>
        </authorList>
    </citation>
    <scope>NUCLEOTIDE SEQUENCE [LARGE SCALE GENOMIC DNA]</scope>
    <source>
        <strain evidence="4 5">669A</strain>
    </source>
</reference>
<evidence type="ECO:0000256" key="1">
    <source>
        <dbReference type="ARBA" id="ARBA00022801"/>
    </source>
</evidence>
<accession>A0ABS3LCS4</accession>
<dbReference type="InterPro" id="IPR011335">
    <property type="entry name" value="Restrct_endonuc-II-like"/>
</dbReference>
<dbReference type="Pfam" id="PF01637">
    <property type="entry name" value="ATPase_2"/>
    <property type="match status" value="1"/>
</dbReference>
<dbReference type="Gene3D" id="3.40.50.300">
    <property type="entry name" value="P-loop containing nucleotide triphosphate hydrolases"/>
    <property type="match status" value="1"/>
</dbReference>
<keyword evidence="5" id="KW-1185">Reference proteome</keyword>
<dbReference type="SUPFAM" id="SSF52980">
    <property type="entry name" value="Restriction endonuclease-like"/>
    <property type="match status" value="1"/>
</dbReference>
<dbReference type="InterPro" id="IPR004256">
    <property type="entry name" value="DUF234"/>
</dbReference>
<comment type="caution">
    <text evidence="4">The sequence shown here is derived from an EMBL/GenBank/DDBJ whole genome shotgun (WGS) entry which is preliminary data.</text>
</comment>
<keyword evidence="1" id="KW-0378">Hydrolase</keyword>
<dbReference type="InterPro" id="IPR011579">
    <property type="entry name" value="ATPase_dom"/>
</dbReference>
<name>A0ABS3LCS4_9ENTE</name>
<proteinExistence type="predicted"/>
<evidence type="ECO:0000313" key="5">
    <source>
        <dbReference type="Proteomes" id="UP000664601"/>
    </source>
</evidence>
<keyword evidence="4" id="KW-0547">Nucleotide-binding</keyword>
<sequence>MFVGRKQELAELQERLTSDRFELVPIYGRRRVGKTRLLEEFMADKKAIYFSADQFGSEINLANLSQAIHSLISPEAPMENFSNFEDAFKAVADIAKASEAPLVFIIDEYPQLAKSRDGIAAILQKVIDDNYQEIDNLLVILTGSQVAFIEEQVLGGKSPLHDSITGKIKLLPLNFAEAHALQPRIPKEVFMTIYSLTGGIPLYLNMLDDRLSLKENILTFVLQKNTFLYEEPGNLLMQELRTPNRYNDIIAAIAGGAAEVREIVAKTGINSGPLTKYLETLIDLEIVERKMPLSEIGKNKPTYWISDGLFRFWYRYVPKYKNFIESGHTEFIWEKIAADLLEFTSITFEDYCREWILSQNGNQRFSFIIEETGSWWGNKPGSKTKGADLEKVDIVGLGEGNDNLLLGDCQWRNEKIDVLVAEELLERSKLFPNPNKELVIFSKRGFTKQLKEFATDHSIRLISLAEM</sequence>
<gene>
    <name evidence="4" type="ORF">JZO70_14750</name>
</gene>
<dbReference type="Pfam" id="PF03008">
    <property type="entry name" value="DUF234"/>
    <property type="match status" value="1"/>
</dbReference>
<dbReference type="EMBL" id="JAFREM010000024">
    <property type="protein sequence ID" value="MBO1307433.1"/>
    <property type="molecule type" value="Genomic_DNA"/>
</dbReference>
<dbReference type="PANTHER" id="PTHR34704">
    <property type="entry name" value="ATPASE"/>
    <property type="match status" value="1"/>
</dbReference>
<dbReference type="RefSeq" id="WP_207674433.1">
    <property type="nucleotide sequence ID" value="NZ_JAFREM010000024.1"/>
</dbReference>
<feature type="domain" description="DUF234" evidence="3">
    <location>
        <begin position="313"/>
        <end position="413"/>
    </location>
</feature>
<feature type="domain" description="ATPase" evidence="2">
    <location>
        <begin position="2"/>
        <end position="207"/>
    </location>
</feature>
<organism evidence="4 5">
    <name type="scientific">Candidatus Enterococcus moelleringii</name>
    <dbReference type="NCBI Taxonomy" id="2815325"/>
    <lineage>
        <taxon>Bacteria</taxon>
        <taxon>Bacillati</taxon>
        <taxon>Bacillota</taxon>
        <taxon>Bacilli</taxon>
        <taxon>Lactobacillales</taxon>
        <taxon>Enterococcaceae</taxon>
        <taxon>Enterococcus</taxon>
    </lineage>
</organism>
<evidence type="ECO:0000259" key="3">
    <source>
        <dbReference type="Pfam" id="PF03008"/>
    </source>
</evidence>
<dbReference type="PANTHER" id="PTHR34704:SF1">
    <property type="entry name" value="ATPASE"/>
    <property type="match status" value="1"/>
</dbReference>
<dbReference type="InterPro" id="IPR027417">
    <property type="entry name" value="P-loop_NTPase"/>
</dbReference>
<evidence type="ECO:0000259" key="2">
    <source>
        <dbReference type="Pfam" id="PF01637"/>
    </source>
</evidence>
<evidence type="ECO:0000313" key="4">
    <source>
        <dbReference type="EMBL" id="MBO1307433.1"/>
    </source>
</evidence>
<dbReference type="SUPFAM" id="SSF52540">
    <property type="entry name" value="P-loop containing nucleoside triphosphate hydrolases"/>
    <property type="match status" value="1"/>
</dbReference>